<protein>
    <submittedName>
        <fullName evidence="2">Uncharacterized protein</fullName>
    </submittedName>
</protein>
<feature type="compositionally biased region" description="Low complexity" evidence="1">
    <location>
        <begin position="120"/>
        <end position="141"/>
    </location>
</feature>
<name>A0A2S4L198_9HYPO</name>
<dbReference type="EMBL" id="PKSG01000350">
    <property type="protein sequence ID" value="POR36220.1"/>
    <property type="molecule type" value="Genomic_DNA"/>
</dbReference>
<feature type="region of interest" description="Disordered" evidence="1">
    <location>
        <begin position="120"/>
        <end position="142"/>
    </location>
</feature>
<organism evidence="2 3">
    <name type="scientific">Tolypocladium paradoxum</name>
    <dbReference type="NCBI Taxonomy" id="94208"/>
    <lineage>
        <taxon>Eukaryota</taxon>
        <taxon>Fungi</taxon>
        <taxon>Dikarya</taxon>
        <taxon>Ascomycota</taxon>
        <taxon>Pezizomycotina</taxon>
        <taxon>Sordariomycetes</taxon>
        <taxon>Hypocreomycetidae</taxon>
        <taxon>Hypocreales</taxon>
        <taxon>Ophiocordycipitaceae</taxon>
        <taxon>Tolypocladium</taxon>
    </lineage>
</organism>
<proteinExistence type="predicted"/>
<dbReference type="OrthoDB" id="10360219at2759"/>
<evidence type="ECO:0000313" key="2">
    <source>
        <dbReference type="EMBL" id="POR36220.1"/>
    </source>
</evidence>
<evidence type="ECO:0000256" key="1">
    <source>
        <dbReference type="SAM" id="MobiDB-lite"/>
    </source>
</evidence>
<reference evidence="2 3" key="1">
    <citation type="submission" date="2018-01" db="EMBL/GenBank/DDBJ databases">
        <title>Harnessing the power of phylogenomics to disentangle the directionality and signatures of interkingdom host jumping in the parasitic fungal genus Tolypocladium.</title>
        <authorList>
            <person name="Quandt C.A."/>
            <person name="Patterson W."/>
            <person name="Spatafora J.W."/>
        </authorList>
    </citation>
    <scope>NUCLEOTIDE SEQUENCE [LARGE SCALE GENOMIC DNA]</scope>
    <source>
        <strain evidence="2 3">NRBC 100945</strain>
    </source>
</reference>
<dbReference type="Proteomes" id="UP000237481">
    <property type="component" value="Unassembled WGS sequence"/>
</dbReference>
<feature type="region of interest" description="Disordered" evidence="1">
    <location>
        <begin position="237"/>
        <end position="286"/>
    </location>
</feature>
<keyword evidence="3" id="KW-1185">Reference proteome</keyword>
<comment type="caution">
    <text evidence="2">The sequence shown here is derived from an EMBL/GenBank/DDBJ whole genome shotgun (WGS) entry which is preliminary data.</text>
</comment>
<accession>A0A2S4L198</accession>
<feature type="compositionally biased region" description="Polar residues" evidence="1">
    <location>
        <begin position="272"/>
        <end position="286"/>
    </location>
</feature>
<evidence type="ECO:0000313" key="3">
    <source>
        <dbReference type="Proteomes" id="UP000237481"/>
    </source>
</evidence>
<dbReference type="AlphaFoldDB" id="A0A2S4L198"/>
<sequence length="286" mass="30336">MSLHRRNIKGIDPWCVNNTASDCDEPTDFEACALVSLQKLANTMNRSLGSKSPFQLQSTSPGPDILGWNNLLGILGVTGVADVSLCPSSRDLLVKRRVPGRGPCLGALIMLSKKKDPSALRASGLSSSASESPPDRYSSSDVTSPAMCSWYEAGADGEVMDRECKPGREGMAAVKAPGFIVLEATSLGMAIGRSAKPFWNDVLFEASCRMGRICSSYSSVPDSNDSGVYSVMVRDDRPSSSVCGLEGSSKKSSRLSSLVTKSPAPMSKRPSSESMVSVLSCTSKYP</sequence>
<gene>
    <name evidence="2" type="ORF">TPAR_03590</name>
</gene>